<proteinExistence type="predicted"/>
<dbReference type="RefSeq" id="WP_151664169.1">
    <property type="nucleotide sequence ID" value="NZ_WBWS01000025.1"/>
</dbReference>
<keyword evidence="2" id="KW-0418">Kinase</keyword>
<dbReference type="Pfam" id="PF00294">
    <property type="entry name" value="PfkB"/>
    <property type="match status" value="1"/>
</dbReference>
<evidence type="ECO:0000259" key="1">
    <source>
        <dbReference type="Pfam" id="PF00294"/>
    </source>
</evidence>
<sequence>MHIAGGLYRELCETPTWNAQFGSGGRAAAAVSAMSPGSTLHTYARDGNNAGADELSALGVQLSRTHSDIAIAFAYFHPLSQPHIEPRPGTIPQEPPIHVSGEVVLRFGFLEGSALVHAAKAIYDPQTAVHPDPFGANGSTAKRLALVMNELELCRYTGCPDLATAAGNAMSNDNQVTVIVVKRGVRGVTVYERNAEPITVPAYYSSQVFKIGTGDVFSAVFAHHWGEAGTSAPEAADLASRSVSAYCETMTLPVPTESLRSREPVTGQAPSRIILHGSTSTIGRRYTLEEARFRLKELGIDAFSPQLDEISEPLSKNLPSLVVADGLSTAEIRRLCEAKPYIGIIILDEERRPDVAELSSLGVTIISDFASSLYRSAWPRAFCRS</sequence>
<dbReference type="AlphaFoldDB" id="A0A6L3Z110"/>
<evidence type="ECO:0000313" key="3">
    <source>
        <dbReference type="Proteomes" id="UP000481876"/>
    </source>
</evidence>
<reference evidence="2 3" key="1">
    <citation type="submission" date="2019-09" db="EMBL/GenBank/DDBJ databases">
        <title>Taxonomic organization of the family Brucellaceae based on a phylogenomic approach.</title>
        <authorList>
            <person name="Leclercq S."/>
            <person name="Cloeckaert A."/>
            <person name="Zygmunt M.S."/>
        </authorList>
    </citation>
    <scope>NUCLEOTIDE SEQUENCE [LARGE SCALE GENOMIC DNA]</scope>
    <source>
        <strain evidence="2 3">LMG 3313</strain>
    </source>
</reference>
<organism evidence="2 3">
    <name type="scientific">Brucella anthropi</name>
    <name type="common">Ochrobactrum anthropi</name>
    <dbReference type="NCBI Taxonomy" id="529"/>
    <lineage>
        <taxon>Bacteria</taxon>
        <taxon>Pseudomonadati</taxon>
        <taxon>Pseudomonadota</taxon>
        <taxon>Alphaproteobacteria</taxon>
        <taxon>Hyphomicrobiales</taxon>
        <taxon>Brucellaceae</taxon>
        <taxon>Brucella/Ochrobactrum group</taxon>
        <taxon>Brucella</taxon>
    </lineage>
</organism>
<gene>
    <name evidence="2" type="ORF">F9L04_20570</name>
</gene>
<dbReference type="InterPro" id="IPR011611">
    <property type="entry name" value="PfkB_dom"/>
</dbReference>
<dbReference type="SUPFAM" id="SSF53613">
    <property type="entry name" value="Ribokinase-like"/>
    <property type="match status" value="1"/>
</dbReference>
<dbReference type="Proteomes" id="UP000481876">
    <property type="component" value="Unassembled WGS sequence"/>
</dbReference>
<dbReference type="Gene3D" id="3.40.1190.20">
    <property type="match status" value="1"/>
</dbReference>
<name>A0A6L3Z110_BRUAN</name>
<evidence type="ECO:0000313" key="2">
    <source>
        <dbReference type="EMBL" id="KAB2764231.1"/>
    </source>
</evidence>
<feature type="domain" description="Carbohydrate kinase PfkB" evidence="1">
    <location>
        <begin position="146"/>
        <end position="245"/>
    </location>
</feature>
<comment type="caution">
    <text evidence="2">The sequence shown here is derived from an EMBL/GenBank/DDBJ whole genome shotgun (WGS) entry which is preliminary data.</text>
</comment>
<dbReference type="GO" id="GO:0016301">
    <property type="term" value="F:kinase activity"/>
    <property type="evidence" value="ECO:0007669"/>
    <property type="project" value="UniProtKB-KW"/>
</dbReference>
<protein>
    <submittedName>
        <fullName evidence="2">Carbohydrate kinase family protein</fullName>
    </submittedName>
</protein>
<dbReference type="EMBL" id="WBWS01000025">
    <property type="protein sequence ID" value="KAB2764231.1"/>
    <property type="molecule type" value="Genomic_DNA"/>
</dbReference>
<accession>A0A6L3Z110</accession>
<keyword evidence="2" id="KW-0808">Transferase</keyword>
<dbReference type="InterPro" id="IPR029056">
    <property type="entry name" value="Ribokinase-like"/>
</dbReference>